<name>J4KSA4_9GAMM</name>
<dbReference type="Proteomes" id="UP000010116">
    <property type="component" value="Unassembled WGS sequence"/>
</dbReference>
<dbReference type="HOGENOM" id="CLU_2496126_0_0_6"/>
<protein>
    <submittedName>
        <fullName evidence="1">Uncharacterized protein</fullName>
    </submittedName>
</protein>
<evidence type="ECO:0000313" key="2">
    <source>
        <dbReference type="Proteomes" id="UP000010116"/>
    </source>
</evidence>
<reference evidence="1 2" key="1">
    <citation type="journal article" date="2012" name="ISME J.">
        <title>Genomic insights to SAR86, an abundant and uncultivated marine bacterial lineage.</title>
        <authorList>
            <person name="Dupont C.L."/>
            <person name="Rusch D.B."/>
            <person name="Yooseph S."/>
            <person name="Lombardo M.J."/>
            <person name="Richter R.A."/>
            <person name="Valas R."/>
            <person name="Novotny M."/>
            <person name="Yee-Greenbaum J."/>
            <person name="Selengut J.D."/>
            <person name="Haft D.H."/>
            <person name="Halpern A.L."/>
            <person name="Lasken R.S."/>
            <person name="Nealson K."/>
            <person name="Friedman R."/>
            <person name="Venter J.C."/>
        </authorList>
    </citation>
    <scope>NUCLEOTIDE SEQUENCE [LARGE SCALE GENOMIC DNA]</scope>
</reference>
<dbReference type="EMBL" id="JH611193">
    <property type="protein sequence ID" value="EJP72359.1"/>
    <property type="molecule type" value="Genomic_DNA"/>
</dbReference>
<accession>J4KSA4</accession>
<evidence type="ECO:0000313" key="1">
    <source>
        <dbReference type="EMBL" id="EJP72359.1"/>
    </source>
</evidence>
<dbReference type="AlphaFoldDB" id="J4KSA4"/>
<gene>
    <name evidence="1" type="ORF">NT02SARS_1255</name>
</gene>
<proteinExistence type="predicted"/>
<organism evidence="1 2">
    <name type="scientific">SAR86 cluster bacterium SAR86B</name>
    <dbReference type="NCBI Taxonomy" id="1123867"/>
    <lineage>
        <taxon>Bacteria</taxon>
        <taxon>Pseudomonadati</taxon>
        <taxon>Pseudomonadota</taxon>
        <taxon>Gammaproteobacteria</taxon>
        <taxon>SAR86 cluster</taxon>
    </lineage>
</organism>
<sequence length="86" mass="10061">MGTKINVENLYTPNKLIQNDISLRVNQLAKDHLNIDQDFAYRTITNKLSKNLWHAQIRIKKSDQKSIKLNIIYKLGKNSKKILLIK</sequence>